<evidence type="ECO:0000313" key="3">
    <source>
        <dbReference type="Proteomes" id="UP000001197"/>
    </source>
</evidence>
<protein>
    <submittedName>
        <fullName evidence="2">Uncharacterized protein</fullName>
    </submittedName>
</protein>
<reference evidence="2 3" key="1">
    <citation type="journal article" date="2008" name="Genome Biol.">
        <title>The genome sequence of the model ascomycete fungus Podospora anserina.</title>
        <authorList>
            <person name="Espagne E."/>
            <person name="Lespinet O."/>
            <person name="Malagnac F."/>
            <person name="Da Silva C."/>
            <person name="Jaillon O."/>
            <person name="Porcel B.M."/>
            <person name="Couloux A."/>
            <person name="Aury J.-M."/>
            <person name="Segurens B."/>
            <person name="Poulain J."/>
            <person name="Anthouard V."/>
            <person name="Grossetete S."/>
            <person name="Khalili H."/>
            <person name="Coppin E."/>
            <person name="Dequard-Chablat M."/>
            <person name="Picard M."/>
            <person name="Contamine V."/>
            <person name="Arnaise S."/>
            <person name="Bourdais A."/>
            <person name="Berteaux-Lecellier V."/>
            <person name="Gautheret D."/>
            <person name="de Vries R.P."/>
            <person name="Battaglia E."/>
            <person name="Coutinho P.M."/>
            <person name="Danchin E.G.J."/>
            <person name="Henrissat B."/>
            <person name="El Khoury R."/>
            <person name="Sainsard-Chanet A."/>
            <person name="Boivin A."/>
            <person name="Pinan-Lucarre B."/>
            <person name="Sellem C.H."/>
            <person name="Debuchy R."/>
            <person name="Wincker P."/>
            <person name="Weissenbach J."/>
            <person name="Silar P."/>
        </authorList>
    </citation>
    <scope>NUCLEOTIDE SEQUENCE [LARGE SCALE GENOMIC DNA]</scope>
    <source>
        <strain evidence="3">S / ATCC MYA-4624 / DSM 980 / FGSC 10383</strain>
    </source>
</reference>
<proteinExistence type="predicted"/>
<reference evidence="3" key="2">
    <citation type="journal article" date="2014" name="Genetics">
        <title>Maintaining two mating types: Structure of the mating type locus and its role in heterokaryosis in Podospora anserina.</title>
        <authorList>
            <person name="Grognet P."/>
            <person name="Bidard F."/>
            <person name="Kuchly C."/>
            <person name="Tong L.C.H."/>
            <person name="Coppin E."/>
            <person name="Benkhali J.A."/>
            <person name="Couloux A."/>
            <person name="Wincker P."/>
            <person name="Debuchy R."/>
            <person name="Silar P."/>
        </authorList>
    </citation>
    <scope>GENOME REANNOTATION</scope>
    <source>
        <strain evidence="3">S / ATCC MYA-4624 / DSM 980 / FGSC 10383</strain>
    </source>
</reference>
<accession>A0A090CLV5</accession>
<evidence type="ECO:0000256" key="1">
    <source>
        <dbReference type="SAM" id="MobiDB-lite"/>
    </source>
</evidence>
<evidence type="ECO:0000313" key="2">
    <source>
        <dbReference type="EMBL" id="CDP29340.1"/>
    </source>
</evidence>
<feature type="region of interest" description="Disordered" evidence="1">
    <location>
        <begin position="85"/>
        <end position="110"/>
    </location>
</feature>
<dbReference type="AlphaFoldDB" id="A0A090CLV5"/>
<dbReference type="InParanoid" id="A0A090CLV5"/>
<sequence>MRNKHRAGTTNALGTSPIKLCPSEPPVLACLSFTSPSRTAHDIFRSSLPFIPMNFSKRYTLPSHAIVLNLPPKRPNPLRTSTLIIRNHPSPPPSRKMTSSSPHPPGLETLRNQLTHHPTSPWGLPIYRTTHSPLSPTAWPTFLSLLQTNVRSTLREIYRLPSLARSHSQPIFSDSEKYAGLDTHAVRSHFDKWVSSEQAVPEGSSRWEYCLTADDICLESMDRGRMLMPVVKRGWVPAEEEGGDGKKEEGMLWEDGKTGEQGEDVGWMYIYVGEYVGMYDVLGQGEEGWYSVYVRPPLMTDTDPSGEGEVGRLPGWWRRRTRMEG</sequence>
<dbReference type="Proteomes" id="UP000001197">
    <property type="component" value="Chromosome 5"/>
</dbReference>
<name>A0A090CLV5_PODAN</name>
<keyword evidence="3" id="KW-1185">Reference proteome</keyword>
<dbReference type="EMBL" id="FO904940">
    <property type="protein sequence ID" value="CDP29340.1"/>
    <property type="molecule type" value="Genomic_DNA"/>
</dbReference>
<organism evidence="2 3">
    <name type="scientific">Podospora anserina (strain S / ATCC MYA-4624 / DSM 980 / FGSC 10383)</name>
    <name type="common">Pleurage anserina</name>
    <dbReference type="NCBI Taxonomy" id="515849"/>
    <lineage>
        <taxon>Eukaryota</taxon>
        <taxon>Fungi</taxon>
        <taxon>Dikarya</taxon>
        <taxon>Ascomycota</taxon>
        <taxon>Pezizomycotina</taxon>
        <taxon>Sordariomycetes</taxon>
        <taxon>Sordariomycetidae</taxon>
        <taxon>Sordariales</taxon>
        <taxon>Podosporaceae</taxon>
        <taxon>Podospora</taxon>
        <taxon>Podospora anserina</taxon>
    </lineage>
</organism>